<evidence type="ECO:0000313" key="2">
    <source>
        <dbReference type="EMBL" id="AUO15084.1"/>
    </source>
</evidence>
<sequence>MLPAESNKRPCPVDSNNPEDVEQRMRELIMDPPSLSGVEDSLAIERVLQNEILFTSLVTNPIFNAVLGAEKGDLGRFIVLNNIVKFMNMTIACLVDGDMPMLLDSRGKTKTF</sequence>
<feature type="region of interest" description="Disordered" evidence="1">
    <location>
        <begin position="1"/>
        <end position="20"/>
    </location>
</feature>
<proteinExistence type="predicted"/>
<reference evidence="2" key="1">
    <citation type="submission" date="2017-12" db="EMBL/GenBank/DDBJ databases">
        <authorList>
            <person name="Katneni V.K."/>
            <person name="Shekhar M.S."/>
            <person name="Otta S.K."/>
            <person name="Karthic K."/>
            <person name="Jangam A.K."/>
            <person name="Gopikrishna G."/>
            <person name="Vijayan K.K."/>
        </authorList>
    </citation>
    <scope>NUCLEOTIDE SEQUENCE [LARGE SCALE GENOMIC DNA]</scope>
    <source>
        <strain evidence="2">IN_AP4RU</strain>
    </source>
</reference>
<protein>
    <submittedName>
        <fullName evidence="2">WSSV278</fullName>
    </submittedName>
</protein>
<dbReference type="EMBL" id="MG702567">
    <property type="protein sequence ID" value="AUO15084.1"/>
    <property type="molecule type" value="Genomic_DNA"/>
</dbReference>
<name>A0A2I6SBZ7_9VIRU</name>
<accession>A0A2I6SBZ7</accession>
<dbReference type="Proteomes" id="UP000267352">
    <property type="component" value="Segment"/>
</dbReference>
<evidence type="ECO:0000256" key="1">
    <source>
        <dbReference type="SAM" id="MobiDB-lite"/>
    </source>
</evidence>
<reference evidence="2" key="2">
    <citation type="journal article" date="2018" name="Genome Announc.">
        <title>First Report of a Complete Genome Sequence of White spot syndrome virus from India.</title>
        <authorList>
            <person name="Vinaya Kumar K."/>
            <person name="Shekhar M.S."/>
            <person name="Otta S.K."/>
            <person name="Karthic K."/>
            <person name="Ashok Kumar J."/>
            <person name="Gopikrishna G."/>
            <person name="Vijayan K.K."/>
        </authorList>
    </citation>
    <scope>NUCLEOTIDE SEQUENCE</scope>
    <source>
        <strain evidence="2">IN_AP4RU</strain>
    </source>
</reference>
<organism evidence="2">
    <name type="scientific">White spot syndrome virus</name>
    <dbReference type="NCBI Taxonomy" id="342409"/>
    <lineage>
        <taxon>Viruses</taxon>
        <taxon>Viruses incertae sedis</taxon>
        <taxon>Naldaviricetes</taxon>
        <taxon>Nimaviridae</taxon>
        <taxon>Whispovirus</taxon>
    </lineage>
</organism>